<dbReference type="GO" id="GO:0016491">
    <property type="term" value="F:oxidoreductase activity"/>
    <property type="evidence" value="ECO:0007669"/>
    <property type="project" value="InterPro"/>
</dbReference>
<evidence type="ECO:0000256" key="1">
    <source>
        <dbReference type="SAM" id="MobiDB-lite"/>
    </source>
</evidence>
<feature type="domain" description="Amine oxidase" evidence="2">
    <location>
        <begin position="136"/>
        <end position="251"/>
    </location>
</feature>
<sequence length="320" mass="35555">MPTSLVSQVYAEFIRTIMPEFLRRRAQLPSAAHDVDMETLMRALLPSAARLSDVRQQCIFDFLLFRDIVQDHTADLRQTSAREYDTDMYGGKGKDEVLPGGYDCIVRGLSRGVEVGGGCTAYGSSRHMEFVNLAVYTGAPVLLMETERAWARTLAAMPDEQLLGVVMGELRRMYPGAPAPTATVVARLGENVFQRGAFTFMPPRETSELQRRLWQPLAAGRVFLAGEHTSVLHAGTVHGAVVSGRQAAAQVRAAMRGEPLVAAAERFHEQYRERLYRANYGDDHEDERWYFWGGLGGGGQDAASEGDDDDPEEEVWDRNP</sequence>
<evidence type="ECO:0000313" key="4">
    <source>
        <dbReference type="Proteomes" id="UP000037460"/>
    </source>
</evidence>
<name>A0A0M0JFJ1_9EUKA</name>
<dbReference type="InterPro" id="IPR002937">
    <property type="entry name" value="Amino_oxidase"/>
</dbReference>
<dbReference type="Proteomes" id="UP000037460">
    <property type="component" value="Unassembled WGS sequence"/>
</dbReference>
<dbReference type="Gene3D" id="3.50.50.60">
    <property type="entry name" value="FAD/NAD(P)-binding domain"/>
    <property type="match status" value="1"/>
</dbReference>
<proteinExistence type="predicted"/>
<feature type="region of interest" description="Disordered" evidence="1">
    <location>
        <begin position="299"/>
        <end position="320"/>
    </location>
</feature>
<dbReference type="PANTHER" id="PTHR10742">
    <property type="entry name" value="FLAVIN MONOAMINE OXIDASE"/>
    <property type="match status" value="1"/>
</dbReference>
<evidence type="ECO:0000259" key="2">
    <source>
        <dbReference type="Pfam" id="PF01593"/>
    </source>
</evidence>
<dbReference type="InterPro" id="IPR050281">
    <property type="entry name" value="Flavin_monoamine_oxidase"/>
</dbReference>
<comment type="caution">
    <text evidence="3">The sequence shown here is derived from an EMBL/GenBank/DDBJ whole genome shotgun (WGS) entry which is preliminary data.</text>
</comment>
<evidence type="ECO:0000313" key="3">
    <source>
        <dbReference type="EMBL" id="KOO25220.1"/>
    </source>
</evidence>
<dbReference type="Gene3D" id="3.90.660.10">
    <property type="match status" value="1"/>
</dbReference>
<accession>A0A0M0JFJ1</accession>
<feature type="compositionally biased region" description="Acidic residues" evidence="1">
    <location>
        <begin position="304"/>
        <end position="320"/>
    </location>
</feature>
<organism evidence="3 4">
    <name type="scientific">Chrysochromulina tobinii</name>
    <dbReference type="NCBI Taxonomy" id="1460289"/>
    <lineage>
        <taxon>Eukaryota</taxon>
        <taxon>Haptista</taxon>
        <taxon>Haptophyta</taxon>
        <taxon>Prymnesiophyceae</taxon>
        <taxon>Prymnesiales</taxon>
        <taxon>Chrysochromulinaceae</taxon>
        <taxon>Chrysochromulina</taxon>
    </lineage>
</organism>
<dbReference type="SUPFAM" id="SSF51905">
    <property type="entry name" value="FAD/NAD(P)-binding domain"/>
    <property type="match status" value="1"/>
</dbReference>
<gene>
    <name evidence="3" type="ORF">Ctob_007619</name>
</gene>
<keyword evidence="4" id="KW-1185">Reference proteome</keyword>
<protein>
    <recommendedName>
        <fullName evidence="2">Amine oxidase domain-containing protein</fullName>
    </recommendedName>
</protein>
<dbReference type="AlphaFoldDB" id="A0A0M0JFJ1"/>
<dbReference type="InterPro" id="IPR036188">
    <property type="entry name" value="FAD/NAD-bd_sf"/>
</dbReference>
<dbReference type="PANTHER" id="PTHR10742:SF410">
    <property type="entry name" value="LYSINE-SPECIFIC HISTONE DEMETHYLASE 2"/>
    <property type="match status" value="1"/>
</dbReference>
<reference evidence="4" key="1">
    <citation type="journal article" date="2015" name="PLoS Genet.">
        <title>Genome Sequence and Transcriptome Analyses of Chrysochromulina tobin: Metabolic Tools for Enhanced Algal Fitness in the Prominent Order Prymnesiales (Haptophyceae).</title>
        <authorList>
            <person name="Hovde B.T."/>
            <person name="Deodato C.R."/>
            <person name="Hunsperger H.M."/>
            <person name="Ryken S.A."/>
            <person name="Yost W."/>
            <person name="Jha R.K."/>
            <person name="Patterson J."/>
            <person name="Monnat R.J. Jr."/>
            <person name="Barlow S.B."/>
            <person name="Starkenburg S.R."/>
            <person name="Cattolico R.A."/>
        </authorList>
    </citation>
    <scope>NUCLEOTIDE SEQUENCE</scope>
    <source>
        <strain evidence="4">CCMP291</strain>
    </source>
</reference>
<dbReference type="EMBL" id="JWZX01003004">
    <property type="protein sequence ID" value="KOO25220.1"/>
    <property type="molecule type" value="Genomic_DNA"/>
</dbReference>
<dbReference type="Pfam" id="PF01593">
    <property type="entry name" value="Amino_oxidase"/>
    <property type="match status" value="1"/>
</dbReference>